<accession>D7KZD4</accession>
<keyword evidence="3" id="KW-1185">Reference proteome</keyword>
<proteinExistence type="predicted"/>
<evidence type="ECO:0000313" key="2">
    <source>
        <dbReference type="EMBL" id="EFH65135.1"/>
    </source>
</evidence>
<feature type="compositionally biased region" description="Polar residues" evidence="1">
    <location>
        <begin position="1"/>
        <end position="11"/>
    </location>
</feature>
<sequence length="133" mass="15214">MTITGTMMSTSRVRRKTSDTIGPPEKANEDFAWKLNSRRLPKGHGRNPRKFHHLWLFDFCFTKLIYSNNLSPQIRYTKLIDPSKDGSSSTQIGRQEHDNGKVVLTAKTRQRKSRVTAKLMVITDLGRSQNPAN</sequence>
<dbReference type="AlphaFoldDB" id="D7KZD4"/>
<dbReference type="HOGENOM" id="CLU_1909518_0_0_1"/>
<reference evidence="3" key="1">
    <citation type="journal article" date="2011" name="Nat. Genet.">
        <title>The Arabidopsis lyrata genome sequence and the basis of rapid genome size change.</title>
        <authorList>
            <person name="Hu T.T."/>
            <person name="Pattyn P."/>
            <person name="Bakker E.G."/>
            <person name="Cao J."/>
            <person name="Cheng J.-F."/>
            <person name="Clark R.M."/>
            <person name="Fahlgren N."/>
            <person name="Fawcett J.A."/>
            <person name="Grimwood J."/>
            <person name="Gundlach H."/>
            <person name="Haberer G."/>
            <person name="Hollister J.D."/>
            <person name="Ossowski S."/>
            <person name="Ottilar R.P."/>
            <person name="Salamov A.A."/>
            <person name="Schneeberger K."/>
            <person name="Spannagl M."/>
            <person name="Wang X."/>
            <person name="Yang L."/>
            <person name="Nasrallah M.E."/>
            <person name="Bergelson J."/>
            <person name="Carrington J.C."/>
            <person name="Gaut B.S."/>
            <person name="Schmutz J."/>
            <person name="Mayer K.F.X."/>
            <person name="Van de Peer Y."/>
            <person name="Grigoriev I.V."/>
            <person name="Nordborg M."/>
            <person name="Weigel D."/>
            <person name="Guo Y.-L."/>
        </authorList>
    </citation>
    <scope>NUCLEOTIDE SEQUENCE [LARGE SCALE GENOMIC DNA]</scope>
    <source>
        <strain evidence="3">cv. MN47</strain>
    </source>
</reference>
<organism evidence="3">
    <name type="scientific">Arabidopsis lyrata subsp. lyrata</name>
    <name type="common">Lyre-leaved rock-cress</name>
    <dbReference type="NCBI Taxonomy" id="81972"/>
    <lineage>
        <taxon>Eukaryota</taxon>
        <taxon>Viridiplantae</taxon>
        <taxon>Streptophyta</taxon>
        <taxon>Embryophyta</taxon>
        <taxon>Tracheophyta</taxon>
        <taxon>Spermatophyta</taxon>
        <taxon>Magnoliopsida</taxon>
        <taxon>eudicotyledons</taxon>
        <taxon>Gunneridae</taxon>
        <taxon>Pentapetalae</taxon>
        <taxon>rosids</taxon>
        <taxon>malvids</taxon>
        <taxon>Brassicales</taxon>
        <taxon>Brassicaceae</taxon>
        <taxon>Camelineae</taxon>
        <taxon>Arabidopsis</taxon>
    </lineage>
</organism>
<dbReference type="EMBL" id="GL348714">
    <property type="protein sequence ID" value="EFH65135.1"/>
    <property type="molecule type" value="Genomic_DNA"/>
</dbReference>
<dbReference type="Gramene" id="Al_scaffold_0002_1934">
    <property type="protein sequence ID" value="Al_scaffold_0002_1934"/>
    <property type="gene ID" value="Al_scaffold_0002_1934"/>
</dbReference>
<dbReference type="Proteomes" id="UP000008694">
    <property type="component" value="Unassembled WGS sequence"/>
</dbReference>
<evidence type="ECO:0000313" key="3">
    <source>
        <dbReference type="Proteomes" id="UP000008694"/>
    </source>
</evidence>
<feature type="region of interest" description="Disordered" evidence="1">
    <location>
        <begin position="1"/>
        <end position="27"/>
    </location>
</feature>
<gene>
    <name evidence="2" type="ORF">ARALYDRAFT_676784</name>
</gene>
<name>D7KZD4_ARALL</name>
<evidence type="ECO:0000256" key="1">
    <source>
        <dbReference type="SAM" id="MobiDB-lite"/>
    </source>
</evidence>
<protein>
    <submittedName>
        <fullName evidence="2">Predicted protein</fullName>
    </submittedName>
</protein>